<reference evidence="1" key="1">
    <citation type="submission" date="2022-10" db="EMBL/GenBank/DDBJ databases">
        <authorList>
            <person name="Koch H."/>
        </authorList>
    </citation>
    <scope>NUCLEOTIDE SEQUENCE</scope>
    <source>
        <strain evidence="1">DNF</strain>
    </source>
</reference>
<organism evidence="1 2">
    <name type="scientific">Nitrospira tepida</name>
    <dbReference type="NCBI Taxonomy" id="2973512"/>
    <lineage>
        <taxon>Bacteria</taxon>
        <taxon>Pseudomonadati</taxon>
        <taxon>Nitrospirota</taxon>
        <taxon>Nitrospiria</taxon>
        <taxon>Nitrospirales</taxon>
        <taxon>Nitrospiraceae</taxon>
        <taxon>Nitrospira</taxon>
    </lineage>
</organism>
<dbReference type="Proteomes" id="UP001179121">
    <property type="component" value="Chromosome"/>
</dbReference>
<protein>
    <submittedName>
        <fullName evidence="1">Uncharacterized protein</fullName>
    </submittedName>
</protein>
<dbReference type="EMBL" id="OX365700">
    <property type="protein sequence ID" value="CAI4034215.1"/>
    <property type="molecule type" value="Genomic_DNA"/>
</dbReference>
<dbReference type="RefSeq" id="WP_289271621.1">
    <property type="nucleotide sequence ID" value="NZ_OX365700.1"/>
</dbReference>
<evidence type="ECO:0000313" key="2">
    <source>
        <dbReference type="Proteomes" id="UP001179121"/>
    </source>
</evidence>
<gene>
    <name evidence="1" type="ORF">DNFV4_04659</name>
</gene>
<keyword evidence="2" id="KW-1185">Reference proteome</keyword>
<evidence type="ECO:0000313" key="1">
    <source>
        <dbReference type="EMBL" id="CAI4034215.1"/>
    </source>
</evidence>
<accession>A0AA86T8M5</accession>
<name>A0AA86T8M5_9BACT</name>
<dbReference type="AlphaFoldDB" id="A0AA86T8M5"/>
<dbReference type="KEGG" id="nti:DNFV4_04659"/>
<proteinExistence type="predicted"/>
<sequence length="114" mass="12740">MSDTTTVVIREDPLRSGRAVEALRIALGLGAGSRPISVVLLDNAPRLLSEDRDDVVDLEILEKYLPSFQHLETEFLVPPGAIKDFSIEPGFRIREAAMESLRRHLTASRRVLVF</sequence>